<dbReference type="PANTHER" id="PTHR36922:SF1">
    <property type="entry name" value="DUF1993 DOMAIN-CONTAINING PROTEIN"/>
    <property type="match status" value="1"/>
</dbReference>
<gene>
    <name evidence="1" type="ORF">GCM10017621_15820</name>
</gene>
<dbReference type="InterPro" id="IPR018531">
    <property type="entry name" value="DUF1993"/>
</dbReference>
<proteinExistence type="predicted"/>
<keyword evidence="2" id="KW-1185">Reference proteome</keyword>
<reference evidence="1" key="2">
    <citation type="submission" date="2023-01" db="EMBL/GenBank/DDBJ databases">
        <authorList>
            <person name="Sun Q."/>
            <person name="Evtushenko L."/>
        </authorList>
    </citation>
    <scope>NUCLEOTIDE SEQUENCE</scope>
    <source>
        <strain evidence="1">VKM B-1513</strain>
    </source>
</reference>
<dbReference type="InterPro" id="IPR034660">
    <property type="entry name" value="DinB/YfiT-like"/>
</dbReference>
<reference evidence="1" key="1">
    <citation type="journal article" date="2014" name="Int. J. Syst. Evol. Microbiol.">
        <title>Complete genome sequence of Corynebacterium casei LMG S-19264T (=DSM 44701T), isolated from a smear-ripened cheese.</title>
        <authorList>
            <consortium name="US DOE Joint Genome Institute (JGI-PGF)"/>
            <person name="Walter F."/>
            <person name="Albersmeier A."/>
            <person name="Kalinowski J."/>
            <person name="Ruckert C."/>
        </authorList>
    </citation>
    <scope>NUCLEOTIDE SEQUENCE</scope>
    <source>
        <strain evidence="1">VKM B-1513</strain>
    </source>
</reference>
<protein>
    <recommendedName>
        <fullName evidence="3">DUF1993 domain-containing protein</fullName>
    </recommendedName>
</protein>
<dbReference type="EMBL" id="BSFE01000003">
    <property type="protein sequence ID" value="GLK52074.1"/>
    <property type="molecule type" value="Genomic_DNA"/>
</dbReference>
<name>A0A9W6IMR5_9PROT</name>
<dbReference type="Pfam" id="PF09351">
    <property type="entry name" value="DUF1993"/>
    <property type="match status" value="1"/>
</dbReference>
<dbReference type="Gene3D" id="1.20.120.450">
    <property type="entry name" value="dinb family like domain"/>
    <property type="match status" value="1"/>
</dbReference>
<organism evidence="1 2">
    <name type="scientific">Maricaulis virginensis</name>
    <dbReference type="NCBI Taxonomy" id="144022"/>
    <lineage>
        <taxon>Bacteria</taxon>
        <taxon>Pseudomonadati</taxon>
        <taxon>Pseudomonadota</taxon>
        <taxon>Alphaproteobacteria</taxon>
        <taxon>Maricaulales</taxon>
        <taxon>Maricaulaceae</taxon>
        <taxon>Maricaulis</taxon>
    </lineage>
</organism>
<accession>A0A9W6IMR5</accession>
<sequence length="196" mass="21267">MATNGGEPGMTLSDLLLPTYRQMLTALAAWLRKAEEQTGNADALLAARLAPDMFPLSTQIRFACLQVHEGGRRLRHEAFPDAMDALLNEGRQGGENPGTLAEALARIDEALAYLDSLSADALDDGAGQPLALELPMGIAFDLDDGGRYARDWALPQFYFHIMTAYAILRREGVELGKADYVAHMFAYLRPGTAPAS</sequence>
<dbReference type="SUPFAM" id="SSF109854">
    <property type="entry name" value="DinB/YfiT-like putative metalloenzymes"/>
    <property type="match status" value="1"/>
</dbReference>
<dbReference type="Proteomes" id="UP001143486">
    <property type="component" value="Unassembled WGS sequence"/>
</dbReference>
<evidence type="ECO:0008006" key="3">
    <source>
        <dbReference type="Google" id="ProtNLM"/>
    </source>
</evidence>
<dbReference type="PANTHER" id="PTHR36922">
    <property type="entry name" value="BLL2446 PROTEIN"/>
    <property type="match status" value="1"/>
</dbReference>
<evidence type="ECO:0000313" key="2">
    <source>
        <dbReference type="Proteomes" id="UP001143486"/>
    </source>
</evidence>
<evidence type="ECO:0000313" key="1">
    <source>
        <dbReference type="EMBL" id="GLK52074.1"/>
    </source>
</evidence>
<dbReference type="AlphaFoldDB" id="A0A9W6IMR5"/>
<comment type="caution">
    <text evidence="1">The sequence shown here is derived from an EMBL/GenBank/DDBJ whole genome shotgun (WGS) entry which is preliminary data.</text>
</comment>